<evidence type="ECO:0000256" key="3">
    <source>
        <dbReference type="ARBA" id="ARBA00023163"/>
    </source>
</evidence>
<keyword evidence="1" id="KW-0805">Transcription regulation</keyword>
<comment type="caution">
    <text evidence="5">The sequence shown here is derived from an EMBL/GenBank/DDBJ whole genome shotgun (WGS) entry which is preliminary data.</text>
</comment>
<dbReference type="PANTHER" id="PTHR30146">
    <property type="entry name" value="LACI-RELATED TRANSCRIPTIONAL REPRESSOR"/>
    <property type="match status" value="1"/>
</dbReference>
<evidence type="ECO:0000259" key="4">
    <source>
        <dbReference type="PROSITE" id="PS50932"/>
    </source>
</evidence>
<dbReference type="PROSITE" id="PS50932">
    <property type="entry name" value="HTH_LACI_2"/>
    <property type="match status" value="1"/>
</dbReference>
<keyword evidence="2 5" id="KW-0238">DNA-binding</keyword>
<dbReference type="CDD" id="cd01392">
    <property type="entry name" value="HTH_LacI"/>
    <property type="match status" value="1"/>
</dbReference>
<evidence type="ECO:0000256" key="2">
    <source>
        <dbReference type="ARBA" id="ARBA00023125"/>
    </source>
</evidence>
<dbReference type="InterPro" id="IPR028082">
    <property type="entry name" value="Peripla_BP_I"/>
</dbReference>
<dbReference type="PROSITE" id="PS00356">
    <property type="entry name" value="HTH_LACI_1"/>
    <property type="match status" value="1"/>
</dbReference>
<dbReference type="Gene3D" id="1.10.260.40">
    <property type="entry name" value="lambda repressor-like DNA-binding domains"/>
    <property type="match status" value="1"/>
</dbReference>
<dbReference type="Pfam" id="PF00356">
    <property type="entry name" value="LacI"/>
    <property type="match status" value="1"/>
</dbReference>
<sequence length="333" mass="36327">MPTVKDVAKLAGVSVGTVSRVLSENKAVKQPLKERVLNAVEKLGYKPNLAARALRTNRIDVIGLVVPDITNPFFAQLAKCIETEAAKRGHSVMLANSHDDAATERKQISALLDRSPRGMVVVAAADTAELGYHTDVPVVSLDRRFENFPLVSTDHAHGSALIADHLYQLGHRDIAYIAGPQNTEVGRSRKQGFISRIQDLHSENDPVTLRTYDGLFDYKSGEDIGRKVLTAWDDWRPTAIAAASDQLAIGVLRVARDLKLDIPADLSITGFDDIALASLIVPRLTTIRQPTERLAETALAYIFSEDASTTVPMKEHPLKGEIVIRGSTTAPEK</sequence>
<keyword evidence="6" id="KW-1185">Reference proteome</keyword>
<dbReference type="Gene3D" id="3.40.50.2300">
    <property type="match status" value="2"/>
</dbReference>
<accession>A0ABW5BIF4</accession>
<gene>
    <name evidence="5" type="ORF">ACFSKO_09685</name>
</gene>
<dbReference type="CDD" id="cd06267">
    <property type="entry name" value="PBP1_LacI_sugar_binding-like"/>
    <property type="match status" value="1"/>
</dbReference>
<dbReference type="InterPro" id="IPR000843">
    <property type="entry name" value="HTH_LacI"/>
</dbReference>
<dbReference type="SUPFAM" id="SSF53822">
    <property type="entry name" value="Periplasmic binding protein-like I"/>
    <property type="match status" value="1"/>
</dbReference>
<name>A0ABW5BIF4_9PROT</name>
<dbReference type="RefSeq" id="WP_380250923.1">
    <property type="nucleotide sequence ID" value="NZ_JBHUII010000004.1"/>
</dbReference>
<organism evidence="5 6">
    <name type="scientific">Kiloniella antarctica</name>
    <dbReference type="NCBI Taxonomy" id="1550907"/>
    <lineage>
        <taxon>Bacteria</taxon>
        <taxon>Pseudomonadati</taxon>
        <taxon>Pseudomonadota</taxon>
        <taxon>Alphaproteobacteria</taxon>
        <taxon>Rhodospirillales</taxon>
        <taxon>Kiloniellaceae</taxon>
        <taxon>Kiloniella</taxon>
    </lineage>
</organism>
<dbReference type="SUPFAM" id="SSF47413">
    <property type="entry name" value="lambda repressor-like DNA-binding domains"/>
    <property type="match status" value="1"/>
</dbReference>
<reference evidence="6" key="1">
    <citation type="journal article" date="2019" name="Int. J. Syst. Evol. Microbiol.">
        <title>The Global Catalogue of Microorganisms (GCM) 10K type strain sequencing project: providing services to taxonomists for standard genome sequencing and annotation.</title>
        <authorList>
            <consortium name="The Broad Institute Genomics Platform"/>
            <consortium name="The Broad Institute Genome Sequencing Center for Infectious Disease"/>
            <person name="Wu L."/>
            <person name="Ma J."/>
        </authorList>
    </citation>
    <scope>NUCLEOTIDE SEQUENCE [LARGE SCALE GENOMIC DNA]</scope>
    <source>
        <strain evidence="6">CGMCC 4.7192</strain>
    </source>
</reference>
<dbReference type="InterPro" id="IPR010982">
    <property type="entry name" value="Lambda_DNA-bd_dom_sf"/>
</dbReference>
<protein>
    <submittedName>
        <fullName evidence="5">LacI family DNA-binding transcriptional regulator</fullName>
    </submittedName>
</protein>
<dbReference type="Pfam" id="PF13377">
    <property type="entry name" value="Peripla_BP_3"/>
    <property type="match status" value="1"/>
</dbReference>
<dbReference type="EMBL" id="JBHUII010000004">
    <property type="protein sequence ID" value="MFD2205883.1"/>
    <property type="molecule type" value="Genomic_DNA"/>
</dbReference>
<evidence type="ECO:0000313" key="6">
    <source>
        <dbReference type="Proteomes" id="UP001597294"/>
    </source>
</evidence>
<evidence type="ECO:0000313" key="5">
    <source>
        <dbReference type="EMBL" id="MFD2205883.1"/>
    </source>
</evidence>
<dbReference type="PANTHER" id="PTHR30146:SF109">
    <property type="entry name" value="HTH-TYPE TRANSCRIPTIONAL REGULATOR GALS"/>
    <property type="match status" value="1"/>
</dbReference>
<proteinExistence type="predicted"/>
<evidence type="ECO:0000256" key="1">
    <source>
        <dbReference type="ARBA" id="ARBA00023015"/>
    </source>
</evidence>
<dbReference type="Proteomes" id="UP001597294">
    <property type="component" value="Unassembled WGS sequence"/>
</dbReference>
<feature type="domain" description="HTH lacI-type" evidence="4">
    <location>
        <begin position="2"/>
        <end position="56"/>
    </location>
</feature>
<dbReference type="PRINTS" id="PR00036">
    <property type="entry name" value="HTHLACI"/>
</dbReference>
<dbReference type="SMART" id="SM00354">
    <property type="entry name" value="HTH_LACI"/>
    <property type="match status" value="1"/>
</dbReference>
<dbReference type="GO" id="GO:0003677">
    <property type="term" value="F:DNA binding"/>
    <property type="evidence" value="ECO:0007669"/>
    <property type="project" value="UniProtKB-KW"/>
</dbReference>
<dbReference type="InterPro" id="IPR046335">
    <property type="entry name" value="LacI/GalR-like_sensor"/>
</dbReference>
<keyword evidence="3" id="KW-0804">Transcription</keyword>